<dbReference type="AlphaFoldDB" id="A0A9D9H4A4"/>
<dbReference type="PANTHER" id="PTHR43523:SF6">
    <property type="entry name" value="GLYCOGEN BIOSYNTHESIS PROTEIN GLGD"/>
    <property type="match status" value="1"/>
</dbReference>
<sequence length="370" mass="41156">MKAIGIILAGGNSEGLGTLTELRAAAAMPVASCYRAIDFTLSCMSNSGIGKVAVITQYNSRSLQDHLTSSKWWDFGRKQGGLFVFTPYTSRNDNSWFRGTADSIYQNLTYLKRSNEPYVVITSGDTVYKMDYSEVIKYHVEKGADITVVYKNMEGKDLSKFGILEMDEEKRLCEFEEKPLQAQSSNASLGIYVISRTLLISLLSQIIPEGRYDLVKDIIIRFRKTLKIYGYEFDGYWSSISGSVNDYFNTNMDFLEREVRDIFTKQAPYVETKPKDEPPAKYNAGAEVSDTIVGSGSILNGKIEHSVVFRKVYTGENSTVKNSIVMEGSYIGNNCVVENAILDKDVVVSDGKSIIGEEGKPVIISKGTVI</sequence>
<dbReference type="Proteomes" id="UP000823611">
    <property type="component" value="Unassembled WGS sequence"/>
</dbReference>
<proteinExistence type="inferred from homology"/>
<dbReference type="InterPro" id="IPR011004">
    <property type="entry name" value="Trimer_LpxA-like_sf"/>
</dbReference>
<dbReference type="NCBIfam" id="TIGR02092">
    <property type="entry name" value="glgD"/>
    <property type="match status" value="1"/>
</dbReference>
<reference evidence="9" key="2">
    <citation type="journal article" date="2021" name="PeerJ">
        <title>Extensive microbial diversity within the chicken gut microbiome revealed by metagenomics and culture.</title>
        <authorList>
            <person name="Gilroy R."/>
            <person name="Ravi A."/>
            <person name="Getino M."/>
            <person name="Pursley I."/>
            <person name="Horton D.L."/>
            <person name="Alikhan N.F."/>
            <person name="Baker D."/>
            <person name="Gharbi K."/>
            <person name="Hall N."/>
            <person name="Watson M."/>
            <person name="Adriaenssens E.M."/>
            <person name="Foster-Nyarko E."/>
            <person name="Jarju S."/>
            <person name="Secka A."/>
            <person name="Antonio M."/>
            <person name="Oren A."/>
            <person name="Chaudhuri R.R."/>
            <person name="La Ragione R."/>
            <person name="Hildebrand F."/>
            <person name="Pallen M.J."/>
        </authorList>
    </citation>
    <scope>NUCLEOTIDE SEQUENCE</scope>
    <source>
        <strain evidence="9">F6-4510</strain>
    </source>
</reference>
<dbReference type="GO" id="GO:0005524">
    <property type="term" value="F:ATP binding"/>
    <property type="evidence" value="ECO:0007669"/>
    <property type="project" value="UniProtKB-KW"/>
</dbReference>
<comment type="similarity">
    <text evidence="1">Belongs to the bacterial/plant glucose-1-phosphate adenylyltransferase family.</text>
</comment>
<evidence type="ECO:0000256" key="6">
    <source>
        <dbReference type="ARBA" id="ARBA00023277"/>
    </source>
</evidence>
<dbReference type="EMBL" id="JADIMX010000095">
    <property type="protein sequence ID" value="MBO8434662.1"/>
    <property type="molecule type" value="Genomic_DNA"/>
</dbReference>
<keyword evidence="2" id="KW-0321">Glycogen metabolism</keyword>
<evidence type="ECO:0000313" key="10">
    <source>
        <dbReference type="Proteomes" id="UP000823611"/>
    </source>
</evidence>
<evidence type="ECO:0000256" key="2">
    <source>
        <dbReference type="ARBA" id="ARBA00022600"/>
    </source>
</evidence>
<evidence type="ECO:0000256" key="4">
    <source>
        <dbReference type="ARBA" id="ARBA00022840"/>
    </source>
</evidence>
<dbReference type="InterPro" id="IPR029044">
    <property type="entry name" value="Nucleotide-diphossugar_trans"/>
</dbReference>
<keyword evidence="4" id="KW-0067">ATP-binding</keyword>
<keyword evidence="9" id="KW-0808">Transferase</keyword>
<evidence type="ECO:0000256" key="5">
    <source>
        <dbReference type="ARBA" id="ARBA00023056"/>
    </source>
</evidence>
<accession>A0A9D9H4A4</accession>
<dbReference type="Pfam" id="PF24894">
    <property type="entry name" value="Hexapep_GlmU"/>
    <property type="match status" value="1"/>
</dbReference>
<evidence type="ECO:0000256" key="3">
    <source>
        <dbReference type="ARBA" id="ARBA00022741"/>
    </source>
</evidence>
<keyword evidence="6" id="KW-0119">Carbohydrate metabolism</keyword>
<dbReference type="PROSITE" id="PS00809">
    <property type="entry name" value="ADP_GLC_PYROPHOSPH_2"/>
    <property type="match status" value="1"/>
</dbReference>
<dbReference type="CDD" id="cd02508">
    <property type="entry name" value="ADP_Glucose_PP"/>
    <property type="match status" value="1"/>
</dbReference>
<feature type="domain" description="Nucleotidyl transferase" evidence="7">
    <location>
        <begin position="5"/>
        <end position="255"/>
    </location>
</feature>
<evidence type="ECO:0000313" key="9">
    <source>
        <dbReference type="EMBL" id="MBO8434662.1"/>
    </source>
</evidence>
<dbReference type="GO" id="GO:0008878">
    <property type="term" value="F:glucose-1-phosphate adenylyltransferase activity"/>
    <property type="evidence" value="ECO:0007669"/>
    <property type="project" value="UniProtKB-EC"/>
</dbReference>
<reference evidence="9" key="1">
    <citation type="submission" date="2020-10" db="EMBL/GenBank/DDBJ databases">
        <authorList>
            <person name="Gilroy R."/>
        </authorList>
    </citation>
    <scope>NUCLEOTIDE SEQUENCE</scope>
    <source>
        <strain evidence="9">F6-4510</strain>
    </source>
</reference>
<dbReference type="InterPro" id="IPR056818">
    <property type="entry name" value="GlmU/GlgC-like_hexapep"/>
</dbReference>
<feature type="domain" description="Glucose-1-phosphate adenylyltransferase/Bifunctional protein GlmU-like C-terminal hexapeptide" evidence="8">
    <location>
        <begin position="284"/>
        <end position="354"/>
    </location>
</feature>
<dbReference type="PANTHER" id="PTHR43523">
    <property type="entry name" value="GLUCOSE-1-PHOSPHATE ADENYLYLTRANSFERASE-RELATED"/>
    <property type="match status" value="1"/>
</dbReference>
<dbReference type="SUPFAM" id="SSF53448">
    <property type="entry name" value="Nucleotide-diphospho-sugar transferases"/>
    <property type="match status" value="1"/>
</dbReference>
<dbReference type="InterPro" id="IPR005835">
    <property type="entry name" value="NTP_transferase_dom"/>
</dbReference>
<organism evidence="9 10">
    <name type="scientific">Candidatus Fimicola merdigallinarum</name>
    <dbReference type="NCBI Taxonomy" id="2840819"/>
    <lineage>
        <taxon>Bacteria</taxon>
        <taxon>Bacillati</taxon>
        <taxon>Bacillota</taxon>
        <taxon>Clostridia</taxon>
        <taxon>Lachnospirales</taxon>
        <taxon>Lachnospiraceae</taxon>
        <taxon>Lachnospiraceae incertae sedis</taxon>
        <taxon>Candidatus Fimicola</taxon>
    </lineage>
</organism>
<evidence type="ECO:0000259" key="8">
    <source>
        <dbReference type="Pfam" id="PF24894"/>
    </source>
</evidence>
<keyword evidence="9" id="KW-0548">Nucleotidyltransferase</keyword>
<protein>
    <submittedName>
        <fullName evidence="9">Glucose-1-phosphate adenylyltransferase subunit GlgD</fullName>
        <ecNumber evidence="9">2.7.7.27</ecNumber>
    </submittedName>
</protein>
<name>A0A9D9H4A4_9FIRM</name>
<evidence type="ECO:0000259" key="7">
    <source>
        <dbReference type="Pfam" id="PF00483"/>
    </source>
</evidence>
<dbReference type="GO" id="GO:0005978">
    <property type="term" value="P:glycogen biosynthetic process"/>
    <property type="evidence" value="ECO:0007669"/>
    <property type="project" value="UniProtKB-KW"/>
</dbReference>
<gene>
    <name evidence="9" type="primary">glgD</name>
    <name evidence="9" type="ORF">IAC55_05005</name>
</gene>
<dbReference type="SUPFAM" id="SSF51161">
    <property type="entry name" value="Trimeric LpxA-like enzymes"/>
    <property type="match status" value="1"/>
</dbReference>
<dbReference type="EC" id="2.7.7.27" evidence="9"/>
<comment type="caution">
    <text evidence="9">The sequence shown here is derived from an EMBL/GenBank/DDBJ whole genome shotgun (WGS) entry which is preliminary data.</text>
</comment>
<keyword evidence="3" id="KW-0547">Nucleotide-binding</keyword>
<keyword evidence="5" id="KW-0320">Glycogen biosynthesis</keyword>
<dbReference type="InterPro" id="IPR011831">
    <property type="entry name" value="ADP-Glc_PPase"/>
</dbReference>
<dbReference type="InterPro" id="IPR011832">
    <property type="entry name" value="GlgDAde_trans"/>
</dbReference>
<dbReference type="Gene3D" id="3.90.550.10">
    <property type="entry name" value="Spore Coat Polysaccharide Biosynthesis Protein SpsA, Chain A"/>
    <property type="match status" value="1"/>
</dbReference>
<dbReference type="InterPro" id="IPR005836">
    <property type="entry name" value="ADP_Glu_pyroP_CS"/>
</dbReference>
<dbReference type="Pfam" id="PF00483">
    <property type="entry name" value="NTP_transferase"/>
    <property type="match status" value="1"/>
</dbReference>
<evidence type="ECO:0000256" key="1">
    <source>
        <dbReference type="ARBA" id="ARBA00010443"/>
    </source>
</evidence>
<dbReference type="CDD" id="cd04651">
    <property type="entry name" value="LbH_G1P_AT_C"/>
    <property type="match status" value="1"/>
</dbReference>
<dbReference type="Gene3D" id="2.160.10.10">
    <property type="entry name" value="Hexapeptide repeat proteins"/>
    <property type="match status" value="1"/>
</dbReference>